<evidence type="ECO:0000313" key="7">
    <source>
        <dbReference type="EMBL" id="PCD21387.1"/>
    </source>
</evidence>
<dbReference type="PANTHER" id="PTHR23507">
    <property type="entry name" value="ZGC:174356"/>
    <property type="match status" value="1"/>
</dbReference>
<dbReference type="EMBL" id="MABQ02000013">
    <property type="protein sequence ID" value="PCD21387.1"/>
    <property type="molecule type" value="Genomic_DNA"/>
</dbReference>
<keyword evidence="4 5" id="KW-0472">Membrane</keyword>
<protein>
    <recommendedName>
        <fullName evidence="9">Major facilitator superfamily (MFS) profile domain-containing protein</fullName>
    </recommendedName>
</protein>
<keyword evidence="2 5" id="KW-0812">Transmembrane</keyword>
<keyword evidence="3 5" id="KW-1133">Transmembrane helix</keyword>
<reference evidence="7 8" key="2">
    <citation type="journal article" date="2017" name="Sci. Rep.">
        <title>A mobile pathogenicity chromosome in Fusarium oxysporum for infection of multiple cucurbit species.</title>
        <authorList>
            <person name="van Dam P."/>
            <person name="Fokkens L."/>
            <person name="Ayukawa Y."/>
            <person name="van der Gragt M."/>
            <person name="Ter Horst A."/>
            <person name="Brankovics B."/>
            <person name="Houterman P.M."/>
            <person name="Arie T."/>
            <person name="Rep M."/>
        </authorList>
    </citation>
    <scope>NUCLEOTIDE SEQUENCE [LARGE SCALE GENOMIC DNA]</scope>
    <source>
        <strain evidence="7 8">Forc016</strain>
    </source>
</reference>
<dbReference type="InterPro" id="IPR036259">
    <property type="entry name" value="MFS_trans_sf"/>
</dbReference>
<reference evidence="7 8" key="1">
    <citation type="journal article" date="2016" name="Environ. Microbiol.">
        <title>Effector profiles distinguish formae speciales of Fusarium oxysporum.</title>
        <authorList>
            <person name="van Dam P."/>
            <person name="Fokkens L."/>
            <person name="Schmidt S.M."/>
            <person name="Linmans J.H."/>
            <person name="Kistler H.C."/>
            <person name="Ma L.J."/>
            <person name="Rep M."/>
        </authorList>
    </citation>
    <scope>NUCLEOTIDE SEQUENCE [LARGE SCALE GENOMIC DNA]</scope>
    <source>
        <strain evidence="7 8">Forc016</strain>
    </source>
</reference>
<feature type="transmembrane region" description="Helical" evidence="5">
    <location>
        <begin position="170"/>
        <end position="190"/>
    </location>
</feature>
<dbReference type="GO" id="GO:0022857">
    <property type="term" value="F:transmembrane transporter activity"/>
    <property type="evidence" value="ECO:0007669"/>
    <property type="project" value="TreeGrafter"/>
</dbReference>
<evidence type="ECO:0000256" key="5">
    <source>
        <dbReference type="SAM" id="Phobius"/>
    </source>
</evidence>
<feature type="transmembrane region" description="Helical" evidence="5">
    <location>
        <begin position="287"/>
        <end position="306"/>
    </location>
</feature>
<evidence type="ECO:0008006" key="9">
    <source>
        <dbReference type="Google" id="ProtNLM"/>
    </source>
</evidence>
<dbReference type="PANTHER" id="PTHR23507:SF1">
    <property type="entry name" value="FI18259P1-RELATED"/>
    <property type="match status" value="1"/>
</dbReference>
<dbReference type="GO" id="GO:0016020">
    <property type="term" value="C:membrane"/>
    <property type="evidence" value="ECO:0007669"/>
    <property type="project" value="UniProtKB-SubCell"/>
</dbReference>
<dbReference type="PROSITE" id="PS51257">
    <property type="entry name" value="PROKAR_LIPOPROTEIN"/>
    <property type="match status" value="1"/>
</dbReference>
<evidence type="ECO:0000313" key="8">
    <source>
        <dbReference type="Proteomes" id="UP000219602"/>
    </source>
</evidence>
<feature type="transmembrane region" description="Helical" evidence="5">
    <location>
        <begin position="141"/>
        <end position="164"/>
    </location>
</feature>
<evidence type="ECO:0000256" key="3">
    <source>
        <dbReference type="ARBA" id="ARBA00022989"/>
    </source>
</evidence>
<feature type="signal peptide" evidence="6">
    <location>
        <begin position="1"/>
        <end position="24"/>
    </location>
</feature>
<proteinExistence type="predicted"/>
<comment type="subcellular location">
    <subcellularLocation>
        <location evidence="1">Membrane</location>
        <topology evidence="1">Multi-pass membrane protein</topology>
    </subcellularLocation>
</comment>
<evidence type="ECO:0000256" key="6">
    <source>
        <dbReference type="SAM" id="SignalP"/>
    </source>
</evidence>
<name>A0A2H3FP17_FUSOX</name>
<dbReference type="AlphaFoldDB" id="A0A2H3FP17"/>
<feature type="transmembrane region" description="Helical" evidence="5">
    <location>
        <begin position="76"/>
        <end position="98"/>
    </location>
</feature>
<feature type="transmembrane region" description="Helical" evidence="5">
    <location>
        <begin position="341"/>
        <end position="362"/>
    </location>
</feature>
<keyword evidence="6" id="KW-0732">Signal</keyword>
<evidence type="ECO:0000256" key="4">
    <source>
        <dbReference type="ARBA" id="ARBA00023136"/>
    </source>
</evidence>
<feature type="transmembrane region" description="Helical" evidence="5">
    <location>
        <begin position="318"/>
        <end position="335"/>
    </location>
</feature>
<dbReference type="SUPFAM" id="SSF103473">
    <property type="entry name" value="MFS general substrate transporter"/>
    <property type="match status" value="1"/>
</dbReference>
<gene>
    <name evidence="7" type="ORF">AU210_016352</name>
</gene>
<feature type="chain" id="PRO_5013688981" description="Major facilitator superfamily (MFS) profile domain-containing protein" evidence="6">
    <location>
        <begin position="25"/>
        <end position="457"/>
    </location>
</feature>
<comment type="caution">
    <text evidence="7">The sequence shown here is derived from an EMBL/GenBank/DDBJ whole genome shotgun (WGS) entry which is preliminary data.</text>
</comment>
<dbReference type="Proteomes" id="UP000219602">
    <property type="component" value="Unassembled WGS sequence"/>
</dbReference>
<feature type="transmembrane region" description="Helical" evidence="5">
    <location>
        <begin position="374"/>
        <end position="397"/>
    </location>
</feature>
<accession>A0A2H3FP17</accession>
<evidence type="ECO:0000256" key="1">
    <source>
        <dbReference type="ARBA" id="ARBA00004141"/>
    </source>
</evidence>
<organism evidence="7 8">
    <name type="scientific">Fusarium oxysporum f. sp. radicis-cucumerinum</name>
    <dbReference type="NCBI Taxonomy" id="327505"/>
    <lineage>
        <taxon>Eukaryota</taxon>
        <taxon>Fungi</taxon>
        <taxon>Dikarya</taxon>
        <taxon>Ascomycota</taxon>
        <taxon>Pezizomycotina</taxon>
        <taxon>Sordariomycetes</taxon>
        <taxon>Hypocreomycetidae</taxon>
        <taxon>Hypocreales</taxon>
        <taxon>Nectriaceae</taxon>
        <taxon>Fusarium</taxon>
        <taxon>Fusarium oxysporum species complex</taxon>
    </lineage>
</organism>
<sequence length="457" mass="49346">MEHRNGALVLSSLACLGLLTFADSVTDNLPPTLANDSQMQPGSWNLRTRTIVLGRVSDMIGQFVLGYVLETRSKCFAMFINTTSILAAVILTSSSVLLCQDWSLMAATAGLLIKCGGGGSQGTAFLTLAILHSQAPQQRFLYYYLTGAITVLFQTLGSFSASPLSKHSHILPGALSAFCCIITYAIILCLRQTDAHTKEPNQNESSPLLADGQQILRNDNAPASHTPWSQYLNLLYGSNSPSRSPELRHLPIVFFLMGFCKSTRPLFTTYVQHRHGVSPAEADHLWLVRTVLSVALFVFIGLHTAYTKQSGNVNLAQAKVGILFISAGALAIGLPGSYNTITIALIVNTVGVVTDLNILTFVTTLLKHDDAGPTWMFIGSIQSFGILVGTGALFPLYHWSVRDGVPFLAGGLPYYFCGVRYSFIQAVVIIPAEPETQTLYAVVAVILWSAGPEPATE</sequence>
<evidence type="ECO:0000256" key="2">
    <source>
        <dbReference type="ARBA" id="ARBA00022692"/>
    </source>
</evidence>